<dbReference type="GO" id="GO:0008688">
    <property type="term" value="F:3-(3-hydroxyphenyl)propionate hydroxylase activity"/>
    <property type="evidence" value="ECO:0007669"/>
    <property type="project" value="TreeGrafter"/>
</dbReference>
<dbReference type="RefSeq" id="WP_150667559.1">
    <property type="nucleotide sequence ID" value="NZ_CABPSB010000002.1"/>
</dbReference>
<dbReference type="EMBL" id="CABPSB010000002">
    <property type="protein sequence ID" value="VVD74254.1"/>
    <property type="molecule type" value="Genomic_DNA"/>
</dbReference>
<dbReference type="Gene3D" id="3.40.30.120">
    <property type="match status" value="1"/>
</dbReference>
<dbReference type="OrthoDB" id="3443359at2"/>
<dbReference type="GO" id="GO:0019622">
    <property type="term" value="P:3-(3-hydroxy)phenylpropionate catabolic process"/>
    <property type="evidence" value="ECO:0007669"/>
    <property type="project" value="TreeGrafter"/>
</dbReference>
<keyword evidence="5" id="KW-1185">Reference proteome</keyword>
<evidence type="ECO:0000313" key="4">
    <source>
        <dbReference type="EMBL" id="VVD74254.1"/>
    </source>
</evidence>
<dbReference type="Proteomes" id="UP000406256">
    <property type="component" value="Unassembled WGS sequence"/>
</dbReference>
<evidence type="ECO:0000256" key="1">
    <source>
        <dbReference type="ARBA" id="ARBA00023002"/>
    </source>
</evidence>
<feature type="domain" description="FAD-binding" evidence="3">
    <location>
        <begin position="35"/>
        <end position="384"/>
    </location>
</feature>
<dbReference type="InterPro" id="IPR002938">
    <property type="entry name" value="FAD-bd"/>
</dbReference>
<keyword evidence="4" id="KW-0503">Monooxygenase</keyword>
<name>A0A5E4SII3_9BURK</name>
<proteinExistence type="predicted"/>
<accession>A0A5E4SII3</accession>
<feature type="region of interest" description="Disordered" evidence="2">
    <location>
        <begin position="432"/>
        <end position="455"/>
    </location>
</feature>
<dbReference type="SUPFAM" id="SSF51905">
    <property type="entry name" value="FAD/NAD(P)-binding domain"/>
    <property type="match status" value="1"/>
</dbReference>
<reference evidence="4 5" key="1">
    <citation type="submission" date="2019-08" db="EMBL/GenBank/DDBJ databases">
        <authorList>
            <person name="Peeters C."/>
        </authorList>
    </citation>
    <scope>NUCLEOTIDE SEQUENCE [LARGE SCALE GENOMIC DNA]</scope>
    <source>
        <strain evidence="4 5">LMG 31108</strain>
    </source>
</reference>
<evidence type="ECO:0000256" key="2">
    <source>
        <dbReference type="SAM" id="MobiDB-lite"/>
    </source>
</evidence>
<protein>
    <submittedName>
        <fullName evidence="4">Monooxygenase</fullName>
    </submittedName>
</protein>
<dbReference type="InterPro" id="IPR036188">
    <property type="entry name" value="FAD/NAD-bd_sf"/>
</dbReference>
<dbReference type="Gene3D" id="3.50.50.60">
    <property type="entry name" value="FAD/NAD(P)-binding domain"/>
    <property type="match status" value="1"/>
</dbReference>
<evidence type="ECO:0000313" key="5">
    <source>
        <dbReference type="Proteomes" id="UP000406256"/>
    </source>
</evidence>
<organism evidence="4 5">
    <name type="scientific">Pandoraea anhela</name>
    <dbReference type="NCBI Taxonomy" id="2508295"/>
    <lineage>
        <taxon>Bacteria</taxon>
        <taxon>Pseudomonadati</taxon>
        <taxon>Pseudomonadota</taxon>
        <taxon>Betaproteobacteria</taxon>
        <taxon>Burkholderiales</taxon>
        <taxon>Burkholderiaceae</taxon>
        <taxon>Pandoraea</taxon>
    </lineage>
</organism>
<dbReference type="Gene3D" id="3.30.70.2450">
    <property type="match status" value="1"/>
</dbReference>
<dbReference type="AlphaFoldDB" id="A0A5E4SII3"/>
<dbReference type="Pfam" id="PF01494">
    <property type="entry name" value="FAD_binding_3"/>
    <property type="match status" value="1"/>
</dbReference>
<keyword evidence="1" id="KW-0560">Oxidoreductase</keyword>
<dbReference type="GO" id="GO:0071949">
    <property type="term" value="F:FAD binding"/>
    <property type="evidence" value="ECO:0007669"/>
    <property type="project" value="InterPro"/>
</dbReference>
<dbReference type="InterPro" id="IPR050631">
    <property type="entry name" value="PheA/TfdB_FAD_monoxygenase"/>
</dbReference>
<dbReference type="NCBIfam" id="NF006002">
    <property type="entry name" value="PRK08132.1"/>
    <property type="match status" value="1"/>
</dbReference>
<evidence type="ECO:0000259" key="3">
    <source>
        <dbReference type="Pfam" id="PF01494"/>
    </source>
</evidence>
<dbReference type="PANTHER" id="PTHR43476:SF3">
    <property type="entry name" value="FAD-BINDING MONOOXYGENASE"/>
    <property type="match status" value="1"/>
</dbReference>
<gene>
    <name evidence="4" type="ORF">PAN31108_00761</name>
</gene>
<sequence length="572" mass="63091">MHKPETTPRASLYHTYRVYPHFYPHAAARREAPTVPVTIVGGGPIGMVTALALARHGVRCVVLQAEQQVSEGSRAIVFTRRSQEILQTVGVADAVVANGLPWTSGNSFYRGQRVFRMESPVDEDDRFAPLINLQQNVLESYLVNAIEREPLVEMRWGNKLVDMTQENAGEGEGEGHVSLRIDTPEGEYMQRTAWLVAADGARSTVRTALGLRFEGASYEGRFVIADIRIDLDLPTERLAYFAPDWNPGNTVLMHREPGGIWRVDYQLPADESSEHALQPKTIRERIDAQLDMMGLGGKPWDLDWCSVYSARALTLPDYVHGRVLFAGDAAHLLPIFGVRGANTGFQDAIDLSWKLAAVVKGAAPAALLASYSHDRVGAAREIIAEAGKSTRFMTPPSHGFRVLRDAVLDLSLEHEFVRPLFHWRTSRAHDYRDSPLNSPSDDNAKMTAGPTVGAPAPNVRLGENDYLYDHFGAAFHLVTFGDTPLDDALRREIVTWRERGVPVKVVSFALSQQDVAGADLTLPDPTGHAAAKYGADNGTTYLVRPDHHICARWLRLDATRLADALVQATARA</sequence>
<dbReference type="PANTHER" id="PTHR43476">
    <property type="entry name" value="3-(3-HYDROXY-PHENYL)PROPIONATE/3-HYDROXYCINNAMIC ACID HYDROXYLASE"/>
    <property type="match status" value="1"/>
</dbReference>
<dbReference type="PRINTS" id="PR00420">
    <property type="entry name" value="RNGMNOXGNASE"/>
</dbReference>